<dbReference type="EMBL" id="JASCRY010000001">
    <property type="protein sequence ID" value="MDI5949172.1"/>
    <property type="molecule type" value="Genomic_DNA"/>
</dbReference>
<keyword evidence="2" id="KW-1185">Reference proteome</keyword>
<proteinExistence type="predicted"/>
<accession>A0AAW6TPT3</accession>
<gene>
    <name evidence="1" type="ORF">QLS97_05905</name>
</gene>
<dbReference type="AlphaFoldDB" id="A0AAW6TPT3"/>
<protein>
    <submittedName>
        <fullName evidence="1">Uncharacterized protein</fullName>
    </submittedName>
</protein>
<evidence type="ECO:0000313" key="1">
    <source>
        <dbReference type="EMBL" id="MDI5949172.1"/>
    </source>
</evidence>
<sequence>MLPEELLKKIMDAANKTRQPITAVIIDPFFYNSLQNKTIQSFEDLDGNTTEGLINSSKNQVEIWYKNKKIKKLKIDDLNEKLLLFPLYNATIQKVSFHLEKGFYVEQTEIGLIASFEIRTNEFNIDDLKFQLLQINELTLLEKVIYKDQVLINNKKDTLITFQNCYEII</sequence>
<name>A0AAW6TPT3_9FLAO</name>
<evidence type="ECO:0000313" key="2">
    <source>
        <dbReference type="Proteomes" id="UP001228643"/>
    </source>
</evidence>
<reference evidence="1 2" key="1">
    <citation type="submission" date="2023-04" db="EMBL/GenBank/DDBJ databases">
        <title>Two novel species of Flavobacterium.</title>
        <authorList>
            <person name="Liu Q."/>
            <person name="Xin Y.-H."/>
        </authorList>
    </citation>
    <scope>NUCLEOTIDE SEQUENCE [LARGE SCALE GENOMIC DNA]</scope>
    <source>
        <strain evidence="1 2">LB2P87</strain>
    </source>
</reference>
<organism evidence="1 2">
    <name type="scientific">Flavobacterium yafengii</name>
    <dbReference type="NCBI Taxonomy" id="3041253"/>
    <lineage>
        <taxon>Bacteria</taxon>
        <taxon>Pseudomonadati</taxon>
        <taxon>Bacteroidota</taxon>
        <taxon>Flavobacteriia</taxon>
        <taxon>Flavobacteriales</taxon>
        <taxon>Flavobacteriaceae</taxon>
        <taxon>Flavobacterium</taxon>
    </lineage>
</organism>
<comment type="caution">
    <text evidence="1">The sequence shown here is derived from an EMBL/GenBank/DDBJ whole genome shotgun (WGS) entry which is preliminary data.</text>
</comment>
<dbReference type="Proteomes" id="UP001228643">
    <property type="component" value="Unassembled WGS sequence"/>
</dbReference>